<name>A0A1X4G4F3_9CYAN</name>
<dbReference type="EMBL" id="NBYN01000055">
    <property type="protein sequence ID" value="OSO89382.1"/>
    <property type="molecule type" value="Genomic_DNA"/>
</dbReference>
<dbReference type="Gene3D" id="2.30.30.40">
    <property type="entry name" value="SH3 Domains"/>
    <property type="match status" value="1"/>
</dbReference>
<evidence type="ECO:0000259" key="2">
    <source>
        <dbReference type="Pfam" id="PF08239"/>
    </source>
</evidence>
<evidence type="ECO:0000313" key="4">
    <source>
        <dbReference type="Proteomes" id="UP000192997"/>
    </source>
</evidence>
<dbReference type="Pfam" id="PF08239">
    <property type="entry name" value="SH3_3"/>
    <property type="match status" value="1"/>
</dbReference>
<proteinExistence type="predicted"/>
<dbReference type="RefSeq" id="WP_085728727.1">
    <property type="nucleotide sequence ID" value="NZ_NBYN01000055.1"/>
</dbReference>
<gene>
    <name evidence="3" type="ORF">B7O87_11910</name>
</gene>
<comment type="caution">
    <text evidence="3">The sequence shown here is derived from an EMBL/GenBank/DDBJ whole genome shotgun (WGS) entry which is preliminary data.</text>
</comment>
<feature type="compositionally biased region" description="Polar residues" evidence="1">
    <location>
        <begin position="138"/>
        <end position="154"/>
    </location>
</feature>
<sequence>MLSGLLKFVLGFLLAIAVLLGSGMTIAIYFINRTAITPQKPMFPNDNPDPKPNLPRVTRKKVVKVKPKPIATPDLPRESPTPLPSGSYTAVVTWSQGLTMRDKPAFEGQAIGGVAGNQKVIILETSQDGKWEKIRIPDTNQEGWVKSGNTEKSN</sequence>
<feature type="region of interest" description="Disordered" evidence="1">
    <location>
        <begin position="67"/>
        <end position="86"/>
    </location>
</feature>
<evidence type="ECO:0000313" key="3">
    <source>
        <dbReference type="EMBL" id="OSO89382.1"/>
    </source>
</evidence>
<protein>
    <submittedName>
        <fullName evidence="3">Peptide-binding protein</fullName>
    </submittedName>
</protein>
<organism evidence="3 4">
    <name type="scientific">Cylindrospermopsis raciborskii CENA303</name>
    <dbReference type="NCBI Taxonomy" id="1170769"/>
    <lineage>
        <taxon>Bacteria</taxon>
        <taxon>Bacillati</taxon>
        <taxon>Cyanobacteriota</taxon>
        <taxon>Cyanophyceae</taxon>
        <taxon>Nostocales</taxon>
        <taxon>Aphanizomenonaceae</taxon>
        <taxon>Cylindrospermopsis</taxon>
    </lineage>
</organism>
<feature type="domain" description="SH3b" evidence="2">
    <location>
        <begin position="97"/>
        <end position="149"/>
    </location>
</feature>
<dbReference type="InterPro" id="IPR003646">
    <property type="entry name" value="SH3-like_bac-type"/>
</dbReference>
<dbReference type="Proteomes" id="UP000192997">
    <property type="component" value="Unassembled WGS sequence"/>
</dbReference>
<evidence type="ECO:0000256" key="1">
    <source>
        <dbReference type="SAM" id="MobiDB-lite"/>
    </source>
</evidence>
<reference evidence="4" key="1">
    <citation type="submission" date="2017-04" db="EMBL/GenBank/DDBJ databases">
        <authorList>
            <person name="Abreu V.A."/>
            <person name="Popin R.V."/>
            <person name="Rigonato J."/>
            <person name="Andreote A.P."/>
            <person name="Schaker P.C."/>
            <person name="Hoff-Risseti C."/>
            <person name="Alvarenga D.O."/>
            <person name="Varani A.M."/>
            <person name="Fiore M.F."/>
        </authorList>
    </citation>
    <scope>NUCLEOTIDE SEQUENCE [LARGE SCALE GENOMIC DNA]</scope>
    <source>
        <strain evidence="4">CENA303</strain>
    </source>
</reference>
<accession>A0A1X4G4F3</accession>
<dbReference type="AlphaFoldDB" id="A0A1X4G4F3"/>
<feature type="region of interest" description="Disordered" evidence="1">
    <location>
        <begin position="133"/>
        <end position="154"/>
    </location>
</feature>